<evidence type="ECO:0000313" key="1">
    <source>
        <dbReference type="EMBL" id="KIJ95820.1"/>
    </source>
</evidence>
<dbReference type="EMBL" id="KN838742">
    <property type="protein sequence ID" value="KIJ95820.1"/>
    <property type="molecule type" value="Genomic_DNA"/>
</dbReference>
<dbReference type="Proteomes" id="UP000054477">
    <property type="component" value="Unassembled WGS sequence"/>
</dbReference>
<dbReference type="HOGENOM" id="CLU_2812772_0_0_1"/>
<reference evidence="2" key="2">
    <citation type="submission" date="2015-01" db="EMBL/GenBank/DDBJ databases">
        <title>Evolutionary Origins and Diversification of the Mycorrhizal Mutualists.</title>
        <authorList>
            <consortium name="DOE Joint Genome Institute"/>
            <consortium name="Mycorrhizal Genomics Consortium"/>
            <person name="Kohler A."/>
            <person name="Kuo A."/>
            <person name="Nagy L.G."/>
            <person name="Floudas D."/>
            <person name="Copeland A."/>
            <person name="Barry K.W."/>
            <person name="Cichocki N."/>
            <person name="Veneault-Fourrey C."/>
            <person name="LaButti K."/>
            <person name="Lindquist E.A."/>
            <person name="Lipzen A."/>
            <person name="Lundell T."/>
            <person name="Morin E."/>
            <person name="Murat C."/>
            <person name="Riley R."/>
            <person name="Ohm R."/>
            <person name="Sun H."/>
            <person name="Tunlid A."/>
            <person name="Henrissat B."/>
            <person name="Grigoriev I.V."/>
            <person name="Hibbett D.S."/>
            <person name="Martin F."/>
        </authorList>
    </citation>
    <scope>NUCLEOTIDE SEQUENCE [LARGE SCALE GENOMIC DNA]</scope>
    <source>
        <strain evidence="2">LaAM-08-1</strain>
    </source>
</reference>
<sequence>MTYGQGGGQRPTLVGVTTDNNIHIPSKEPTVSDYFISNKPRPFAGRCDCVNFNYPSFENRWVGWHFR</sequence>
<gene>
    <name evidence="1" type="ORF">K443DRAFT_682746</name>
</gene>
<organism evidence="1 2">
    <name type="scientific">Laccaria amethystina LaAM-08-1</name>
    <dbReference type="NCBI Taxonomy" id="1095629"/>
    <lineage>
        <taxon>Eukaryota</taxon>
        <taxon>Fungi</taxon>
        <taxon>Dikarya</taxon>
        <taxon>Basidiomycota</taxon>
        <taxon>Agaricomycotina</taxon>
        <taxon>Agaricomycetes</taxon>
        <taxon>Agaricomycetidae</taxon>
        <taxon>Agaricales</taxon>
        <taxon>Agaricineae</taxon>
        <taxon>Hydnangiaceae</taxon>
        <taxon>Laccaria</taxon>
    </lineage>
</organism>
<name>A0A0C9WUC8_9AGAR</name>
<dbReference type="AlphaFoldDB" id="A0A0C9WUC8"/>
<keyword evidence="2" id="KW-1185">Reference proteome</keyword>
<reference evidence="1 2" key="1">
    <citation type="submission" date="2014-04" db="EMBL/GenBank/DDBJ databases">
        <authorList>
            <consortium name="DOE Joint Genome Institute"/>
            <person name="Kuo A."/>
            <person name="Kohler A."/>
            <person name="Nagy L.G."/>
            <person name="Floudas D."/>
            <person name="Copeland A."/>
            <person name="Barry K.W."/>
            <person name="Cichocki N."/>
            <person name="Veneault-Fourrey C."/>
            <person name="LaButti K."/>
            <person name="Lindquist E.A."/>
            <person name="Lipzen A."/>
            <person name="Lundell T."/>
            <person name="Morin E."/>
            <person name="Murat C."/>
            <person name="Sun H."/>
            <person name="Tunlid A."/>
            <person name="Henrissat B."/>
            <person name="Grigoriev I.V."/>
            <person name="Hibbett D.S."/>
            <person name="Martin F."/>
            <person name="Nordberg H.P."/>
            <person name="Cantor M.N."/>
            <person name="Hua S.X."/>
        </authorList>
    </citation>
    <scope>NUCLEOTIDE SEQUENCE [LARGE SCALE GENOMIC DNA]</scope>
    <source>
        <strain evidence="1 2">LaAM-08-1</strain>
    </source>
</reference>
<proteinExistence type="predicted"/>
<accession>A0A0C9WUC8</accession>
<evidence type="ECO:0000313" key="2">
    <source>
        <dbReference type="Proteomes" id="UP000054477"/>
    </source>
</evidence>
<protein>
    <submittedName>
        <fullName evidence="1">Unplaced genomic scaffold K443scaffold_207, whole genome shotgun sequence</fullName>
    </submittedName>
</protein>